<proteinExistence type="predicted"/>
<comment type="caution">
    <text evidence="2">The sequence shown here is derived from an EMBL/GenBank/DDBJ whole genome shotgun (WGS) entry which is preliminary data.</text>
</comment>
<feature type="domain" description="DUF306" evidence="1">
    <location>
        <begin position="34"/>
        <end position="130"/>
    </location>
</feature>
<keyword evidence="3" id="KW-1185">Reference proteome</keyword>
<dbReference type="RefSeq" id="WP_142832778.1">
    <property type="nucleotide sequence ID" value="NZ_VFSV01000001.1"/>
</dbReference>
<dbReference type="Gene3D" id="2.40.128.270">
    <property type="match status" value="1"/>
</dbReference>
<dbReference type="AlphaFoldDB" id="A0A547QAN3"/>
<dbReference type="InterPro" id="IPR005184">
    <property type="entry name" value="DUF306_Meta_HslJ"/>
</dbReference>
<gene>
    <name evidence="2" type="ORF">FEV53_00100</name>
</gene>
<dbReference type="InterPro" id="IPR053147">
    <property type="entry name" value="Hsp_HslJ-like"/>
</dbReference>
<dbReference type="Pfam" id="PF03724">
    <property type="entry name" value="META"/>
    <property type="match status" value="1"/>
</dbReference>
<evidence type="ECO:0000313" key="2">
    <source>
        <dbReference type="EMBL" id="TRD23455.1"/>
    </source>
</evidence>
<dbReference type="InterPro" id="IPR038670">
    <property type="entry name" value="HslJ-like_sf"/>
</dbReference>
<organism evidence="2 3">
    <name type="scientific">Palleronia caenipelagi</name>
    <dbReference type="NCBI Taxonomy" id="2489174"/>
    <lineage>
        <taxon>Bacteria</taxon>
        <taxon>Pseudomonadati</taxon>
        <taxon>Pseudomonadota</taxon>
        <taxon>Alphaproteobacteria</taxon>
        <taxon>Rhodobacterales</taxon>
        <taxon>Roseobacteraceae</taxon>
        <taxon>Palleronia</taxon>
    </lineage>
</organism>
<dbReference type="PANTHER" id="PTHR35535">
    <property type="entry name" value="HEAT SHOCK PROTEIN HSLJ"/>
    <property type="match status" value="1"/>
</dbReference>
<dbReference type="Proteomes" id="UP000318590">
    <property type="component" value="Unassembled WGS sequence"/>
</dbReference>
<dbReference type="EMBL" id="VFSV01000001">
    <property type="protein sequence ID" value="TRD23455.1"/>
    <property type="molecule type" value="Genomic_DNA"/>
</dbReference>
<dbReference type="OrthoDB" id="7777568at2"/>
<dbReference type="PANTHER" id="PTHR35535:SF1">
    <property type="entry name" value="HEAT SHOCK PROTEIN HSLJ"/>
    <property type="match status" value="1"/>
</dbReference>
<protein>
    <submittedName>
        <fullName evidence="2">META domain-containing protein</fullName>
    </submittedName>
</protein>
<reference evidence="2 3" key="1">
    <citation type="submission" date="2019-06" db="EMBL/GenBank/DDBJ databases">
        <title>Paenimaribius caenipelagi gen. nov., sp. nov., isolated from a tidal flat.</title>
        <authorList>
            <person name="Yoon J.-H."/>
        </authorList>
    </citation>
    <scope>NUCLEOTIDE SEQUENCE [LARGE SCALE GENOMIC DNA]</scope>
    <source>
        <strain evidence="2 3">JBTF-M29</strain>
    </source>
</reference>
<dbReference type="PROSITE" id="PS51257">
    <property type="entry name" value="PROKAR_LIPOPROTEIN"/>
    <property type="match status" value="1"/>
</dbReference>
<accession>A0A547QAN3</accession>
<sequence>MRHTPIILTAAALIALAGCQTKDETVAGYADATETYLLESIDGVPFDGRATLTFPEEGKIAGQAPCNSYRADLKAPYPWFETSAIAMTRKACIDMNAEAAFTEALNAMTQSEISGPVVILTNEEGRKMVFRANS</sequence>
<name>A0A547QAN3_9RHOB</name>
<evidence type="ECO:0000313" key="3">
    <source>
        <dbReference type="Proteomes" id="UP000318590"/>
    </source>
</evidence>
<evidence type="ECO:0000259" key="1">
    <source>
        <dbReference type="Pfam" id="PF03724"/>
    </source>
</evidence>